<evidence type="ECO:0000259" key="1">
    <source>
        <dbReference type="Pfam" id="PF25223"/>
    </source>
</evidence>
<name>A0A7M1RUT7_9CAUD</name>
<feature type="domain" description="DUF7841" evidence="1">
    <location>
        <begin position="22"/>
        <end position="133"/>
    </location>
</feature>
<dbReference type="KEGG" id="vg:65131804"/>
<proteinExistence type="predicted"/>
<dbReference type="EMBL" id="MT774408">
    <property type="protein sequence ID" value="QOR57651.1"/>
    <property type="molecule type" value="Genomic_DNA"/>
</dbReference>
<dbReference type="RefSeq" id="YP_010113291.1">
    <property type="nucleotide sequence ID" value="NC_055901.1"/>
</dbReference>
<dbReference type="InterPro" id="IPR057163">
    <property type="entry name" value="DUF7841"/>
</dbReference>
<keyword evidence="3" id="KW-1185">Reference proteome</keyword>
<reference evidence="2 3" key="1">
    <citation type="submission" date="2020-07" db="EMBL/GenBank/DDBJ databases">
        <title>Taxonomic proposal: Crassvirales, a new order of highly abundant and diverse bacterial viruses.</title>
        <authorList>
            <person name="Shkoporov A.N."/>
            <person name="Stockdale S.R."/>
            <person name="Guerin E."/>
            <person name="Ross R.P."/>
            <person name="Hill C."/>
        </authorList>
    </citation>
    <scope>NUCLEOTIDE SEQUENCE [LARGE SCALE GENOMIC DNA]</scope>
</reference>
<evidence type="ECO:0000313" key="2">
    <source>
        <dbReference type="EMBL" id="QOR57651.1"/>
    </source>
</evidence>
<dbReference type="Pfam" id="PF25223">
    <property type="entry name" value="DUF7841"/>
    <property type="match status" value="1"/>
</dbReference>
<dbReference type="GeneID" id="65131804"/>
<organism evidence="2 3">
    <name type="scientific">uncultured phage cr130_1</name>
    <dbReference type="NCBI Taxonomy" id="2772092"/>
    <lineage>
        <taxon>Viruses</taxon>
        <taxon>Duplodnaviria</taxon>
        <taxon>Heunggongvirae</taxon>
        <taxon>Uroviricota</taxon>
        <taxon>Caudoviricetes</taxon>
        <taxon>Crassvirales</taxon>
        <taxon>Suoliviridae</taxon>
        <taxon>Oafivirinae</taxon>
        <taxon>Chuhaivirus</taxon>
        <taxon>Chuhaivirus simiae</taxon>
    </lineage>
</organism>
<sequence>MKMITIRHSDNKSEQHDAHSSELKTYIDQHSKHFDEKSLSFTLSHMVNNNSSDHKFTTEFILQYLNDNNIHIGNNSNIYDVTYTANIAYADFYPDILHSEVECIKYSLAVANDVDGYEGILFRRWLADLISKNIQFN</sequence>
<accession>A0A7M1RUT7</accession>
<protein>
    <submittedName>
        <fullName evidence="2">RNA polymerase sigma factor</fullName>
    </submittedName>
</protein>
<evidence type="ECO:0000313" key="3">
    <source>
        <dbReference type="Proteomes" id="UP000594028"/>
    </source>
</evidence>
<dbReference type="Proteomes" id="UP000594028">
    <property type="component" value="Segment"/>
</dbReference>